<dbReference type="EMBL" id="CM017327">
    <property type="protein sequence ID" value="KAE8100120.1"/>
    <property type="molecule type" value="Genomic_DNA"/>
</dbReference>
<evidence type="ECO:0000259" key="6">
    <source>
        <dbReference type="PROSITE" id="PS50011"/>
    </source>
</evidence>
<reference evidence="7 8" key="1">
    <citation type="submission" date="2019-06" db="EMBL/GenBank/DDBJ databases">
        <title>A chromosomal-level reference genome of Carpinus fangiana (Coryloideae, Betulaceae).</title>
        <authorList>
            <person name="Yang X."/>
            <person name="Wang Z."/>
            <person name="Zhang L."/>
            <person name="Hao G."/>
            <person name="Liu J."/>
            <person name="Yang Y."/>
        </authorList>
    </citation>
    <scope>NUCLEOTIDE SEQUENCE [LARGE SCALE GENOMIC DNA]</scope>
    <source>
        <strain evidence="7">Cfa_2016G</strain>
        <tissue evidence="7">Leaf</tissue>
    </source>
</reference>
<dbReference type="GO" id="GO:0005524">
    <property type="term" value="F:ATP binding"/>
    <property type="evidence" value="ECO:0007669"/>
    <property type="project" value="InterPro"/>
</dbReference>
<keyword evidence="5" id="KW-0472">Membrane</keyword>
<feature type="domain" description="Protein kinase" evidence="6">
    <location>
        <begin position="1"/>
        <end position="130"/>
    </location>
</feature>
<evidence type="ECO:0000256" key="5">
    <source>
        <dbReference type="ARBA" id="ARBA00023136"/>
    </source>
</evidence>
<dbReference type="InterPro" id="IPR011009">
    <property type="entry name" value="Kinase-like_dom_sf"/>
</dbReference>
<dbReference type="Proteomes" id="UP000327013">
    <property type="component" value="Chromosome 7"/>
</dbReference>
<organism evidence="7 8">
    <name type="scientific">Carpinus fangiana</name>
    <dbReference type="NCBI Taxonomy" id="176857"/>
    <lineage>
        <taxon>Eukaryota</taxon>
        <taxon>Viridiplantae</taxon>
        <taxon>Streptophyta</taxon>
        <taxon>Embryophyta</taxon>
        <taxon>Tracheophyta</taxon>
        <taxon>Spermatophyta</taxon>
        <taxon>Magnoliopsida</taxon>
        <taxon>eudicotyledons</taxon>
        <taxon>Gunneridae</taxon>
        <taxon>Pentapetalae</taxon>
        <taxon>rosids</taxon>
        <taxon>fabids</taxon>
        <taxon>Fagales</taxon>
        <taxon>Betulaceae</taxon>
        <taxon>Carpinus</taxon>
    </lineage>
</organism>
<accession>A0A5N6RPP7</accession>
<keyword evidence="2" id="KW-0812">Transmembrane</keyword>
<evidence type="ECO:0000313" key="8">
    <source>
        <dbReference type="Proteomes" id="UP000327013"/>
    </source>
</evidence>
<dbReference type="GO" id="GO:0004672">
    <property type="term" value="F:protein kinase activity"/>
    <property type="evidence" value="ECO:0007669"/>
    <property type="project" value="InterPro"/>
</dbReference>
<dbReference type="AlphaFoldDB" id="A0A5N6RPP7"/>
<keyword evidence="8" id="KW-1185">Reference proteome</keyword>
<dbReference type="InterPro" id="IPR000719">
    <property type="entry name" value="Prot_kinase_dom"/>
</dbReference>
<sequence length="131" mass="15106">MTTRIRGTRGYMAPEWVYDLPITSKVDVYSYGIVVLEMVTGKSQTNILTVQGGLITWVRDKVKEGATRKVSRIEEIVDPMMAGKYDMAKMEVLIRAALQCVEEDKDARPTMRQVVEMLLRRDWEDEHSMTF</sequence>
<comment type="subcellular location">
    <subcellularLocation>
        <location evidence="1">Membrane</location>
        <topology evidence="1">Single-pass membrane protein</topology>
    </subcellularLocation>
</comment>
<dbReference type="PANTHER" id="PTHR47974:SF3">
    <property type="entry name" value="RECEPTOR-LIKE SERINE_THREONINE-PROTEIN KINASE"/>
    <property type="match status" value="1"/>
</dbReference>
<dbReference type="PROSITE" id="PS50011">
    <property type="entry name" value="PROTEIN_KINASE_DOM"/>
    <property type="match status" value="1"/>
</dbReference>
<protein>
    <recommendedName>
        <fullName evidence="6">Protein kinase domain-containing protein</fullName>
    </recommendedName>
</protein>
<dbReference type="SUPFAM" id="SSF56112">
    <property type="entry name" value="Protein kinase-like (PK-like)"/>
    <property type="match status" value="1"/>
</dbReference>
<evidence type="ECO:0000256" key="2">
    <source>
        <dbReference type="ARBA" id="ARBA00022692"/>
    </source>
</evidence>
<dbReference type="PANTHER" id="PTHR47974">
    <property type="entry name" value="OS07G0415500 PROTEIN"/>
    <property type="match status" value="1"/>
</dbReference>
<keyword evidence="3" id="KW-0732">Signal</keyword>
<evidence type="ECO:0000256" key="4">
    <source>
        <dbReference type="ARBA" id="ARBA00022989"/>
    </source>
</evidence>
<dbReference type="GO" id="GO:0016020">
    <property type="term" value="C:membrane"/>
    <property type="evidence" value="ECO:0007669"/>
    <property type="project" value="UniProtKB-SubCell"/>
</dbReference>
<evidence type="ECO:0000256" key="3">
    <source>
        <dbReference type="ARBA" id="ARBA00022729"/>
    </source>
</evidence>
<dbReference type="OrthoDB" id="619632at2759"/>
<evidence type="ECO:0000256" key="1">
    <source>
        <dbReference type="ARBA" id="ARBA00004167"/>
    </source>
</evidence>
<dbReference type="Pfam" id="PF00069">
    <property type="entry name" value="Pkinase"/>
    <property type="match status" value="1"/>
</dbReference>
<name>A0A5N6RPP7_9ROSI</name>
<dbReference type="Gene3D" id="1.10.510.10">
    <property type="entry name" value="Transferase(Phosphotransferase) domain 1"/>
    <property type="match status" value="1"/>
</dbReference>
<keyword evidence="4" id="KW-1133">Transmembrane helix</keyword>
<gene>
    <name evidence="7" type="ORF">FH972_018047</name>
</gene>
<evidence type="ECO:0000313" key="7">
    <source>
        <dbReference type="EMBL" id="KAE8100120.1"/>
    </source>
</evidence>
<proteinExistence type="predicted"/>